<organism evidence="1 2">
    <name type="scientific">Marinobacter halodurans</name>
    <dbReference type="NCBI Taxonomy" id="2528979"/>
    <lineage>
        <taxon>Bacteria</taxon>
        <taxon>Pseudomonadati</taxon>
        <taxon>Pseudomonadota</taxon>
        <taxon>Gammaproteobacteria</taxon>
        <taxon>Pseudomonadales</taxon>
        <taxon>Marinobacteraceae</taxon>
        <taxon>Marinobacter</taxon>
    </lineage>
</organism>
<reference evidence="1 2" key="1">
    <citation type="submission" date="2019-02" db="EMBL/GenBank/DDBJ databases">
        <title>Marinobacter halodurans sp. nov., a marine bacterium isolated from sea tidal flat.</title>
        <authorList>
            <person name="Yoo Y."/>
            <person name="Lee D.W."/>
            <person name="Kim B.S."/>
            <person name="Kim J.-J."/>
        </authorList>
    </citation>
    <scope>NUCLEOTIDE SEQUENCE [LARGE SCALE GENOMIC DNA]</scope>
    <source>
        <strain evidence="1 2">YJ-S3-2</strain>
    </source>
</reference>
<protein>
    <submittedName>
        <fullName evidence="1">Type I-C CRISPR-associated protein Cas8c/Csd1</fullName>
    </submittedName>
</protein>
<gene>
    <name evidence="1" type="primary">cas8c</name>
    <name evidence="1" type="ORF">EZI54_12195</name>
</gene>
<accession>A0ABY1ZJM4</accession>
<dbReference type="EMBL" id="SJDL01000017">
    <property type="protein sequence ID" value="TBW55209.1"/>
    <property type="molecule type" value="Genomic_DNA"/>
</dbReference>
<comment type="caution">
    <text evidence="1">The sequence shown here is derived from an EMBL/GenBank/DDBJ whole genome shotgun (WGS) entry which is preliminary data.</text>
</comment>
<name>A0ABY1ZJM4_9GAMM</name>
<evidence type="ECO:0000313" key="1">
    <source>
        <dbReference type="EMBL" id="TBW55209.1"/>
    </source>
</evidence>
<keyword evidence="2" id="KW-1185">Reference proteome</keyword>
<evidence type="ECO:0000313" key="2">
    <source>
        <dbReference type="Proteomes" id="UP000313645"/>
    </source>
</evidence>
<proteinExistence type="predicted"/>
<dbReference type="Proteomes" id="UP000313645">
    <property type="component" value="Unassembled WGS sequence"/>
</dbReference>
<sequence length="668" mass="75399">MSWMAKLHETYERGMELTTADGNALMPISHTLQNAHINIVLDDKGNFKRASVLEKTQIVLPATESSAGRSSGEAPHPLADKLQYVAGDYQAYGGKKKAYFDGYISLLEDWCNSEYSHPKAIAVLRYTEKRTVIQDLVASGICQVNEAGKLRSDWTTEDGEIPGLFRVLPKEQGKTEQGNALVCWTVESEGDANSQTWRDESLQRSWIEYNARSAGKPDLCYISGDQLPRASNHPAKLRHTGDKAKLVSANDTAGFTFRGRFNHAEQAAGVSLEATQKAHNALRWLISRQGYRNGDQVMVAWAISGKQIPELLAPTHEFDLTDFGVVDAQDDSDNDPVIDLTKDLGQRFAQSLSRYMAGYRAKLDPIESVVVMALDSATPGRMAVTYYRDFMAEEYLGKIETWHREFAWPQRVPREMPGNGRSKRTVITWPISAPSPWAILNAAYGDVIKSNETLKKSLYERLLPSITEGRQIPVDIVNLAVRRASNRNSSERWEWERNLGVACALYRGFHARHPKQPFRREYNMALDTEYHSRDYLYGRLLAVGERIEEMAMLVASEPARSTQASRLMQRFADRPASTWLTIEKALVPYQQRLKSKRPALESAYKSILDSICCAFDSPKEFNSDKRLSGEYLLGFHCQRKWLQDYKLSGGQWVAKATAEITTEEGMEQ</sequence>
<dbReference type="CDD" id="cd09757">
    <property type="entry name" value="Cas8c_I-C"/>
    <property type="match status" value="1"/>
</dbReference>
<dbReference type="Pfam" id="PF09709">
    <property type="entry name" value="Cas_Csd1"/>
    <property type="match status" value="1"/>
</dbReference>
<dbReference type="InterPro" id="IPR010144">
    <property type="entry name" value="CRISPR-assoc_prot_Csd1-typ"/>
</dbReference>
<dbReference type="NCBIfam" id="TIGR01863">
    <property type="entry name" value="cas_Csd1"/>
    <property type="match status" value="1"/>
</dbReference>